<dbReference type="PROSITE" id="PS51371">
    <property type="entry name" value="CBS"/>
    <property type="match status" value="2"/>
</dbReference>
<evidence type="ECO:0000256" key="15">
    <source>
        <dbReference type="PIRSR" id="PIRSR006404-1"/>
    </source>
</evidence>
<sequence length="383" mass="42448">MLGNRLRIARLFGIPIYLDGSWLIIFALVTYSLAASYFPSLYPRWSSFTYWGVALITSVLFFLSVLVHELAHSLVSLALGQRVRGITLFIFGGIAEIEEEPPRALYEFLVAVVGPLTSMAIGVVSLFVGWVIFWWLWPVQTVHAVLRYIGVLNVLLAVFNLLPGFPLDGGRIFRSLVWALTGSYRRATQIATTVGEGLAWLFIIGGGILVFSGHVFDGIWLAFIGWFILSAARGTMQAVEMRRLLEPVPVAQLMRTTLPVVVPYLTLDVLADTILNTGQRAFLVRDPQEGPLGIVTLSDVQGVPASQRAEMRVADVMTPFDALLTVKPSDSLWQALELMAKHDVHQVLVVDETGEIVGVVRRNDILRFLQLQAETRFGRPDAS</sequence>
<dbReference type="SMART" id="SM00116">
    <property type="entry name" value="CBS"/>
    <property type="match status" value="2"/>
</dbReference>
<evidence type="ECO:0000256" key="16">
    <source>
        <dbReference type="PIRSR" id="PIRSR006404-2"/>
    </source>
</evidence>
<feature type="domain" description="CBS" evidence="18">
    <location>
        <begin position="254"/>
        <end position="310"/>
    </location>
</feature>
<dbReference type="Pfam" id="PF00571">
    <property type="entry name" value="CBS"/>
    <property type="match status" value="2"/>
</dbReference>
<dbReference type="GO" id="GO:0005886">
    <property type="term" value="C:plasma membrane"/>
    <property type="evidence" value="ECO:0007669"/>
    <property type="project" value="UniProtKB-SubCell"/>
</dbReference>
<dbReference type="AlphaFoldDB" id="A0A0M9UDP6"/>
<dbReference type="EMBL" id="LGKN01000003">
    <property type="protein sequence ID" value="KPL89621.1"/>
    <property type="molecule type" value="Genomic_DNA"/>
</dbReference>
<keyword evidence="13 14" id="KW-0472">Membrane</keyword>
<dbReference type="Proteomes" id="UP000050502">
    <property type="component" value="Unassembled WGS sequence"/>
</dbReference>
<dbReference type="InterPro" id="IPR000644">
    <property type="entry name" value="CBS_dom"/>
</dbReference>
<keyword evidence="3 14" id="KW-1003">Cell membrane</keyword>
<dbReference type="Proteomes" id="UP000037784">
    <property type="component" value="Unassembled WGS sequence"/>
</dbReference>
<evidence type="ECO:0000256" key="3">
    <source>
        <dbReference type="ARBA" id="ARBA00022475"/>
    </source>
</evidence>
<feature type="binding site" evidence="16">
    <location>
        <position position="168"/>
    </location>
    <ligand>
        <name>Zn(2+)</name>
        <dbReference type="ChEBI" id="CHEBI:29105"/>
        <note>catalytic</note>
    </ligand>
</feature>
<evidence type="ECO:0000256" key="13">
    <source>
        <dbReference type="ARBA" id="ARBA00023136"/>
    </source>
</evidence>
<accession>A0A0M9UDP6</accession>
<dbReference type="PATRIC" id="fig|872965.6.peg.810"/>
<keyword evidence="21" id="KW-1185">Reference proteome</keyword>
<evidence type="ECO:0000256" key="4">
    <source>
        <dbReference type="ARBA" id="ARBA00022670"/>
    </source>
</evidence>
<feature type="transmembrane region" description="Helical" evidence="14">
    <location>
        <begin position="48"/>
        <end position="67"/>
    </location>
</feature>
<keyword evidence="10 14" id="KW-1133">Transmembrane helix</keyword>
<dbReference type="Gene3D" id="3.10.580.10">
    <property type="entry name" value="CBS-domain"/>
    <property type="match status" value="1"/>
</dbReference>
<dbReference type="InterPro" id="IPR008915">
    <property type="entry name" value="Peptidase_M50"/>
</dbReference>
<reference evidence="19 21" key="1">
    <citation type="journal article" date="2015" name="Genome Announc.">
        <title>Draft Genome Sequence of a Heterotrophic Facultative Anaerobic Thermophilic Bacterium, Ardenticatena maritima Strain 110ST.</title>
        <authorList>
            <person name="Kawaichi S."/>
            <person name="Yoshida T."/>
            <person name="Sako Y."/>
            <person name="Nakamura R."/>
        </authorList>
    </citation>
    <scope>NUCLEOTIDE SEQUENCE [LARGE SCALE GENOMIC DNA]</scope>
    <source>
        <strain evidence="19 21">110S</strain>
    </source>
</reference>
<reference evidence="20 22" key="2">
    <citation type="submission" date="2015-07" db="EMBL/GenBank/DDBJ databases">
        <title>Whole genome sequence of Ardenticatena maritima DSM 23922.</title>
        <authorList>
            <person name="Hemp J."/>
            <person name="Ward L.M."/>
            <person name="Pace L.A."/>
            <person name="Fischer W.W."/>
        </authorList>
    </citation>
    <scope>NUCLEOTIDE SEQUENCE [LARGE SCALE GENOMIC DNA]</scope>
    <source>
        <strain evidence="20 22">110S</strain>
    </source>
</reference>
<keyword evidence="12 17" id="KW-0129">CBS domain</keyword>
<feature type="transmembrane region" description="Helical" evidence="14">
    <location>
        <begin position="21"/>
        <end position="42"/>
    </location>
</feature>
<evidence type="ECO:0000256" key="11">
    <source>
        <dbReference type="ARBA" id="ARBA00023049"/>
    </source>
</evidence>
<keyword evidence="5 14" id="KW-0812">Transmembrane</keyword>
<comment type="cofactor">
    <cofactor evidence="14 16">
        <name>Zn(2+)</name>
        <dbReference type="ChEBI" id="CHEBI:29105"/>
    </cofactor>
    <text evidence="14 16">Binds 1 zinc ion per subunit.</text>
</comment>
<feature type="active site" evidence="15">
    <location>
        <position position="69"/>
    </location>
</feature>
<dbReference type="OrthoDB" id="9800627at2"/>
<dbReference type="PIRSF" id="PIRSF006404">
    <property type="entry name" value="UCP006404_Pept_M50_CBS"/>
    <property type="match status" value="1"/>
</dbReference>
<evidence type="ECO:0000256" key="7">
    <source>
        <dbReference type="ARBA" id="ARBA00022737"/>
    </source>
</evidence>
<dbReference type="InterPro" id="IPR046342">
    <property type="entry name" value="CBS_dom_sf"/>
</dbReference>
<dbReference type="RefSeq" id="WP_054493917.1">
    <property type="nucleotide sequence ID" value="NZ_BBZA01000229.1"/>
</dbReference>
<reference evidence="21" key="3">
    <citation type="submission" date="2015-08" db="EMBL/GenBank/DDBJ databases">
        <title>Draft Genome Sequence of a Heterotrophic Facultative Anaerobic Bacterium Ardenticatena maritima Strain 110S.</title>
        <authorList>
            <person name="Kawaichi S."/>
            <person name="Yoshida T."/>
            <person name="Sako Y."/>
            <person name="Nakamura R."/>
        </authorList>
    </citation>
    <scope>NUCLEOTIDE SEQUENCE [LARGE SCALE GENOMIC DNA]</scope>
    <source>
        <strain evidence="21">110S</strain>
    </source>
</reference>
<comment type="caution">
    <text evidence="19">The sequence shown here is derived from an EMBL/GenBank/DDBJ whole genome shotgun (WGS) entry which is preliminary data.</text>
</comment>
<name>A0A0M9UDP6_9CHLR</name>
<dbReference type="GO" id="GO:0046872">
    <property type="term" value="F:metal ion binding"/>
    <property type="evidence" value="ECO:0007669"/>
    <property type="project" value="UniProtKB-UniRule"/>
</dbReference>
<feature type="binding site" evidence="16">
    <location>
        <position position="68"/>
    </location>
    <ligand>
        <name>Zn(2+)</name>
        <dbReference type="ChEBI" id="CHEBI:29105"/>
        <note>catalytic</note>
    </ligand>
</feature>
<evidence type="ECO:0000256" key="17">
    <source>
        <dbReference type="PROSITE-ProRule" id="PRU00703"/>
    </source>
</evidence>
<evidence type="ECO:0000256" key="10">
    <source>
        <dbReference type="ARBA" id="ARBA00022989"/>
    </source>
</evidence>
<evidence type="ECO:0000256" key="6">
    <source>
        <dbReference type="ARBA" id="ARBA00022723"/>
    </source>
</evidence>
<dbReference type="InterPro" id="IPR016483">
    <property type="entry name" value="UCP006404_Pept_M50_CBS"/>
</dbReference>
<organism evidence="19 21">
    <name type="scientific">Ardenticatena maritima</name>
    <dbReference type="NCBI Taxonomy" id="872965"/>
    <lineage>
        <taxon>Bacteria</taxon>
        <taxon>Bacillati</taxon>
        <taxon>Chloroflexota</taxon>
        <taxon>Ardenticatenia</taxon>
        <taxon>Ardenticatenales</taxon>
        <taxon>Ardenticatenaceae</taxon>
        <taxon>Ardenticatena</taxon>
    </lineage>
</organism>
<keyword evidence="4 14" id="KW-0645">Protease</keyword>
<dbReference type="Pfam" id="PF02163">
    <property type="entry name" value="Peptidase_M50"/>
    <property type="match status" value="2"/>
</dbReference>
<evidence type="ECO:0000313" key="19">
    <source>
        <dbReference type="EMBL" id="GAP64190.1"/>
    </source>
</evidence>
<gene>
    <name evidence="19" type="ORF">ARMA_2613</name>
    <name evidence="20" type="ORF">SE16_04185</name>
</gene>
<evidence type="ECO:0000256" key="12">
    <source>
        <dbReference type="ARBA" id="ARBA00023122"/>
    </source>
</evidence>
<dbReference type="CDD" id="cd06164">
    <property type="entry name" value="S2P-M50_SpoIVFB_CBS"/>
    <property type="match status" value="1"/>
</dbReference>
<evidence type="ECO:0000313" key="20">
    <source>
        <dbReference type="EMBL" id="KPL89621.1"/>
    </source>
</evidence>
<keyword evidence="6 14" id="KW-0479">Metal-binding</keyword>
<dbReference type="STRING" id="872965.SE16_04185"/>
<feature type="transmembrane region" description="Helical" evidence="14">
    <location>
        <begin position="108"/>
        <end position="136"/>
    </location>
</feature>
<feature type="transmembrane region" description="Helical" evidence="14">
    <location>
        <begin position="218"/>
        <end position="236"/>
    </location>
</feature>
<keyword evidence="11 14" id="KW-0482">Metalloprotease</keyword>
<keyword evidence="7" id="KW-0677">Repeat</keyword>
<evidence type="ECO:0000256" key="1">
    <source>
        <dbReference type="ARBA" id="ARBA00004651"/>
    </source>
</evidence>
<dbReference type="EMBL" id="BBZA01000229">
    <property type="protein sequence ID" value="GAP64190.1"/>
    <property type="molecule type" value="Genomic_DNA"/>
</dbReference>
<evidence type="ECO:0000256" key="14">
    <source>
        <dbReference type="PIRNR" id="PIRNR006404"/>
    </source>
</evidence>
<feature type="transmembrane region" description="Helical" evidence="14">
    <location>
        <begin position="190"/>
        <end position="212"/>
    </location>
</feature>
<evidence type="ECO:0000256" key="8">
    <source>
        <dbReference type="ARBA" id="ARBA00022801"/>
    </source>
</evidence>
<feature type="binding site" evidence="16">
    <location>
        <position position="72"/>
    </location>
    <ligand>
        <name>Zn(2+)</name>
        <dbReference type="ChEBI" id="CHEBI:29105"/>
        <note>catalytic</note>
    </ligand>
</feature>
<protein>
    <recommendedName>
        <fullName evidence="14">Zinc metalloprotease</fullName>
    </recommendedName>
</protein>
<evidence type="ECO:0000256" key="5">
    <source>
        <dbReference type="ARBA" id="ARBA00022692"/>
    </source>
</evidence>
<feature type="domain" description="CBS" evidence="18">
    <location>
        <begin position="317"/>
        <end position="375"/>
    </location>
</feature>
<dbReference type="GO" id="GO:0008237">
    <property type="term" value="F:metallopeptidase activity"/>
    <property type="evidence" value="ECO:0007669"/>
    <property type="project" value="UniProtKB-UniRule"/>
</dbReference>
<evidence type="ECO:0000313" key="21">
    <source>
        <dbReference type="Proteomes" id="UP000037784"/>
    </source>
</evidence>
<comment type="subcellular location">
    <subcellularLocation>
        <location evidence="1 14">Cell membrane</location>
        <topology evidence="1 14">Multi-pass membrane protein</topology>
    </subcellularLocation>
</comment>
<dbReference type="PANTHER" id="PTHR39188:SF3">
    <property type="entry name" value="STAGE IV SPORULATION PROTEIN FB"/>
    <property type="match status" value="1"/>
</dbReference>
<dbReference type="SUPFAM" id="SSF54631">
    <property type="entry name" value="CBS-domain pair"/>
    <property type="match status" value="1"/>
</dbReference>
<feature type="transmembrane region" description="Helical" evidence="14">
    <location>
        <begin position="148"/>
        <end position="169"/>
    </location>
</feature>
<evidence type="ECO:0000259" key="18">
    <source>
        <dbReference type="PROSITE" id="PS51371"/>
    </source>
</evidence>
<dbReference type="FunCoup" id="A0A0M9UDP6">
    <property type="interactions" value="13"/>
</dbReference>
<comment type="similarity">
    <text evidence="2 14">Belongs to the peptidase M50B family.</text>
</comment>
<dbReference type="GO" id="GO:0006508">
    <property type="term" value="P:proteolysis"/>
    <property type="evidence" value="ECO:0007669"/>
    <property type="project" value="UniProtKB-KW"/>
</dbReference>
<evidence type="ECO:0000256" key="2">
    <source>
        <dbReference type="ARBA" id="ARBA00007931"/>
    </source>
</evidence>
<keyword evidence="9 14" id="KW-0862">Zinc</keyword>
<dbReference type="InParanoid" id="A0A0M9UDP6"/>
<evidence type="ECO:0000256" key="9">
    <source>
        <dbReference type="ARBA" id="ARBA00022833"/>
    </source>
</evidence>
<evidence type="ECO:0000313" key="22">
    <source>
        <dbReference type="Proteomes" id="UP000050502"/>
    </source>
</evidence>
<proteinExistence type="inferred from homology"/>
<keyword evidence="8 14" id="KW-0378">Hydrolase</keyword>
<dbReference type="PANTHER" id="PTHR39188">
    <property type="entry name" value="MEMBRANE-ASSOCIATED ZINC METALLOPROTEASE M50B"/>
    <property type="match status" value="1"/>
</dbReference>